<keyword evidence="1" id="KW-0175">Coiled coil</keyword>
<comment type="caution">
    <text evidence="2">The sequence shown here is derived from an EMBL/GenBank/DDBJ whole genome shotgun (WGS) entry which is preliminary data.</text>
</comment>
<reference evidence="3" key="1">
    <citation type="submission" date="2018-11" db="EMBL/GenBank/DDBJ databases">
        <title>Genome sequencing of a novel mesophilic and cellulolytic organism within the genus Hungateiclostridium.</title>
        <authorList>
            <person name="Rettenmaier R."/>
            <person name="Liebl W."/>
            <person name="Zverlov V."/>
        </authorList>
    </citation>
    <scope>NUCLEOTIDE SEQUENCE [LARGE SCALE GENOMIC DNA]</scope>
    <source>
        <strain evidence="3">N2K1</strain>
    </source>
</reference>
<proteinExistence type="predicted"/>
<feature type="coiled-coil region" evidence="1">
    <location>
        <begin position="408"/>
        <end position="503"/>
    </location>
</feature>
<evidence type="ECO:0000256" key="1">
    <source>
        <dbReference type="SAM" id="Coils"/>
    </source>
</evidence>
<dbReference type="Proteomes" id="UP000289166">
    <property type="component" value="Unassembled WGS sequence"/>
</dbReference>
<feature type="coiled-coil region" evidence="1">
    <location>
        <begin position="272"/>
        <end position="325"/>
    </location>
</feature>
<gene>
    <name evidence="2" type="ORF">EFD62_16680</name>
</gene>
<name>A0A4Q0I0E6_9FIRM</name>
<dbReference type="EMBL" id="RLII01000048">
    <property type="protein sequence ID" value="RXE57618.1"/>
    <property type="molecule type" value="Genomic_DNA"/>
</dbReference>
<keyword evidence="3" id="KW-1185">Reference proteome</keyword>
<dbReference type="RefSeq" id="WP_128706536.1">
    <property type="nucleotide sequence ID" value="NZ_RLII01000048.1"/>
</dbReference>
<evidence type="ECO:0000313" key="3">
    <source>
        <dbReference type="Proteomes" id="UP000289166"/>
    </source>
</evidence>
<sequence>MNKEFTKIVEKLYDKYSNQLNKEEIIDLLNIEETAIDIPLSTGKRLIIEYIEFSGEKQTGESINFKENFSSGINMIIADNLKGKSSLFKIIKTALVGNDNYIKPDIKQWIKCIILGFKINDKRYTISMDLGRRTKGKLYNCSFEDYLKDVDLPEQLIFEANSNIEYESQIQEFFFNQFSYFSMKWTQKTPLKDSNELIESGSSWKTYFKSIYLESRDSTSFYGGQDQKTFQMLLALEHTQLINKLTVKKELKQSSLSKQLDVINSINDDTEVSNLQADLNKTEKKLNDIRNSRNSVDLVNLKNQRKALKLEIGKLNDKLSTLYKQRKVFITDKELKKKELDGYGFEYSRISNEIYKTQRFINDINEYLEVGQFFSALEIKCCPSCNHQVIHSNTETGNICPLCHEIAVNDDVEQKHNYSEKADELEKTLKQMLREKELLEEKKKELNEEVNRIEGFIESIQKDISRLEENDKEDKLDVINRTIEQIQNEYDDSQEKELIAQQAVLMFRLTEKGKGNSKLSAVEKLKAIIEMLDDAIIDIDNLRFEKSKKIIEDLKKSMLNEIHNFGLTSITDIIIDKKFNITYVQNNVMVKFSEIAEGEQLRVKLAFYLSLIQLDIEKNHGRHTRFLIVDSPNKEEGDTSYLEGLKEVLNQIQSKYHDQLQIIIGTATREFAGVVKNEKIYGKGEYLF</sequence>
<evidence type="ECO:0000313" key="2">
    <source>
        <dbReference type="EMBL" id="RXE57618.1"/>
    </source>
</evidence>
<dbReference type="InterPro" id="IPR027417">
    <property type="entry name" value="P-loop_NTPase"/>
</dbReference>
<organism evidence="2 3">
    <name type="scientific">Acetivibrio mesophilus</name>
    <dbReference type="NCBI Taxonomy" id="2487273"/>
    <lineage>
        <taxon>Bacteria</taxon>
        <taxon>Bacillati</taxon>
        <taxon>Bacillota</taxon>
        <taxon>Clostridia</taxon>
        <taxon>Eubacteriales</taxon>
        <taxon>Oscillospiraceae</taxon>
        <taxon>Acetivibrio</taxon>
    </lineage>
</organism>
<dbReference type="AlphaFoldDB" id="A0A4Q0I0E6"/>
<protein>
    <submittedName>
        <fullName evidence="2">Uncharacterized protein</fullName>
    </submittedName>
</protein>
<dbReference type="Gene3D" id="3.40.50.300">
    <property type="entry name" value="P-loop containing nucleotide triphosphate hydrolases"/>
    <property type="match status" value="1"/>
</dbReference>
<dbReference type="OrthoDB" id="6397230at2"/>
<accession>A0A4Q0I0E6</accession>